<evidence type="ECO:0000256" key="2">
    <source>
        <dbReference type="SAM" id="Coils"/>
    </source>
</evidence>
<comment type="caution">
    <text evidence="4">The sequence shown here is derived from an EMBL/GenBank/DDBJ whole genome shotgun (WGS) entry which is preliminary data.</text>
</comment>
<dbReference type="EMBL" id="JNBS01001902">
    <property type="protein sequence ID" value="OQR97515.1"/>
    <property type="molecule type" value="Genomic_DNA"/>
</dbReference>
<dbReference type="InterPro" id="IPR002110">
    <property type="entry name" value="Ankyrin_rpt"/>
</dbReference>
<feature type="region of interest" description="Disordered" evidence="3">
    <location>
        <begin position="954"/>
        <end position="973"/>
    </location>
</feature>
<dbReference type="Pfam" id="PF12796">
    <property type="entry name" value="Ank_2"/>
    <property type="match status" value="1"/>
</dbReference>
<sequence>MENDLVQFLHNVESSAKKILKDHTKRVHLEAARDRVEKARKAESGAKSISRDELKAKYGHSVLIVNAPETSQDLVMPAITSSTTTTNAPVHPVDTTKDPFVLPALRKQELKEKAMTKIMQSPLYKGLKQNTIKNALQQLNAVEDLRTLGFNSSPKRDTIVHEHSTERRMCNACWADPMKRTKCEHSLHSNPRDMIELQGATSWAIDDLYVKYRGEKEREAAWNASCALQEASESLVIPILERHPLYVKYFYTLDHDNQYVQTLSRAKNKTKQFLLNVHTVWLTNLDHFNEVYHLNSNISKGLKNRLDINTIHNGFSQIQSVSAACALQHTADIANSPLFANNSMISATTQEQTMVASVKKIFSPSPVDDNGFVSLSLLACGRMEFLGKVPGTVPLTQHIGLWWCNLQTTRPAAMYLRDAKLSSSDTILVRLTLALDSAVLAPRWFAWIPGSVAAAVEREIFMLFYIPRLVVQLITMPYLESPLDYYLPSPVEIVNGWAEQFPRQPEFNNINFRQWLRYATIEPNFNLDAKAYGLKGGYLNQTGLSGRFSWHSDDAVFADNLIRPRLEKDFVVLGVNLRACGSNDPNMYTLQMNHEAIDSIKTSGLHVFMAAKQRQLEEERLRQQMLEIETKLQAGRLVLDAKRAEKRRLESEALVQKERRHKQLDGKAAVEEATIQEWHDRVVDSIVLKEWNGWEERRHKATNTIFYHHVNPELENGNSWTPPLGWPLDDEQPIEYEPLSRPSTAASVQSTIEEIKSVEDELDNMAKNLTENELFLDLLREKLGLSINQGKRKKHVDEEASSSGDESNEEDDDEGIAAKVLRSLEREESIQEVSSMSIKRLTRLHITRETSPNQPIRPGEGWKRLNVAKLPKSFAKKVYEPSIAIPPSISCGLPNLPLIVGIIDPSKTGTYEQPNHVPDFREHFISSLDSEMILINKLLRSHAQRNKETSISDVFKDADLEQEDNEPSPTEADKIQKAVLYTRNNNIKELENMFDLGVNINARDDNGNSLFILACQQGNKSMCKFLMRRRCDLNLQNFRGNTGLHYCYEYKWTELAEYLKEKGAKDDIPNAEGLMCYEGISKDNLAQL</sequence>
<dbReference type="STRING" id="74557.A0A1V9ZHP7"/>
<feature type="coiled-coil region" evidence="2">
    <location>
        <begin position="609"/>
        <end position="659"/>
    </location>
</feature>
<keyword evidence="5" id="KW-1185">Reference proteome</keyword>
<gene>
    <name evidence="4" type="ORF">THRCLA_06919</name>
</gene>
<dbReference type="Gene3D" id="1.25.40.20">
    <property type="entry name" value="Ankyrin repeat-containing domain"/>
    <property type="match status" value="1"/>
</dbReference>
<dbReference type="Proteomes" id="UP000243217">
    <property type="component" value="Unassembled WGS sequence"/>
</dbReference>
<evidence type="ECO:0000313" key="5">
    <source>
        <dbReference type="Proteomes" id="UP000243217"/>
    </source>
</evidence>
<dbReference type="OrthoDB" id="341259at2759"/>
<dbReference type="PANTHER" id="PTHR24119">
    <property type="entry name" value="ACYL-COA-BINDING DOMAIN-CONTAINING PROTEIN 6"/>
    <property type="match status" value="1"/>
</dbReference>
<protein>
    <submittedName>
        <fullName evidence="4">Uncharacterized protein</fullName>
    </submittedName>
</protein>
<evidence type="ECO:0000313" key="4">
    <source>
        <dbReference type="EMBL" id="OQR97515.1"/>
    </source>
</evidence>
<keyword evidence="2" id="KW-0175">Coiled coil</keyword>
<dbReference type="PANTHER" id="PTHR24119:SF0">
    <property type="entry name" value="ACYL-COA-BINDING DOMAIN-CONTAINING PROTEIN 6"/>
    <property type="match status" value="1"/>
</dbReference>
<proteinExistence type="predicted"/>
<dbReference type="SMART" id="SM00248">
    <property type="entry name" value="ANK"/>
    <property type="match status" value="2"/>
</dbReference>
<keyword evidence="1" id="KW-0446">Lipid-binding</keyword>
<evidence type="ECO:0000256" key="3">
    <source>
        <dbReference type="SAM" id="MobiDB-lite"/>
    </source>
</evidence>
<name>A0A1V9ZHP7_9STRA</name>
<dbReference type="AlphaFoldDB" id="A0A1V9ZHP7"/>
<accession>A0A1V9ZHP7</accession>
<evidence type="ECO:0000256" key="1">
    <source>
        <dbReference type="ARBA" id="ARBA00023121"/>
    </source>
</evidence>
<dbReference type="GO" id="GO:0000062">
    <property type="term" value="F:fatty-acyl-CoA binding"/>
    <property type="evidence" value="ECO:0007669"/>
    <property type="project" value="TreeGrafter"/>
</dbReference>
<organism evidence="4 5">
    <name type="scientific">Thraustotheca clavata</name>
    <dbReference type="NCBI Taxonomy" id="74557"/>
    <lineage>
        <taxon>Eukaryota</taxon>
        <taxon>Sar</taxon>
        <taxon>Stramenopiles</taxon>
        <taxon>Oomycota</taxon>
        <taxon>Saprolegniomycetes</taxon>
        <taxon>Saprolegniales</taxon>
        <taxon>Achlyaceae</taxon>
        <taxon>Thraustotheca</taxon>
    </lineage>
</organism>
<dbReference type="SUPFAM" id="SSF48403">
    <property type="entry name" value="Ankyrin repeat"/>
    <property type="match status" value="1"/>
</dbReference>
<reference evidence="4 5" key="1">
    <citation type="journal article" date="2014" name="Genome Biol. Evol.">
        <title>The secreted proteins of Achlya hypogyna and Thraustotheca clavata identify the ancestral oomycete secretome and reveal gene acquisitions by horizontal gene transfer.</title>
        <authorList>
            <person name="Misner I."/>
            <person name="Blouin N."/>
            <person name="Leonard G."/>
            <person name="Richards T.A."/>
            <person name="Lane C.E."/>
        </authorList>
    </citation>
    <scope>NUCLEOTIDE SEQUENCE [LARGE SCALE GENOMIC DNA]</scope>
    <source>
        <strain evidence="4 5">ATCC 34112</strain>
    </source>
</reference>
<dbReference type="InterPro" id="IPR036770">
    <property type="entry name" value="Ankyrin_rpt-contain_sf"/>
</dbReference>
<feature type="region of interest" description="Disordered" evidence="3">
    <location>
        <begin position="789"/>
        <end position="814"/>
    </location>
</feature>